<dbReference type="Proteomes" id="UP000294576">
    <property type="component" value="Unassembled WGS sequence"/>
</dbReference>
<protein>
    <recommendedName>
        <fullName evidence="3">Apea-like HEPN domain-containing protein</fullName>
    </recommendedName>
</protein>
<dbReference type="EMBL" id="SMBH01000005">
    <property type="protein sequence ID" value="TCU16389.1"/>
    <property type="molecule type" value="Genomic_DNA"/>
</dbReference>
<evidence type="ECO:0000313" key="2">
    <source>
        <dbReference type="Proteomes" id="UP000294576"/>
    </source>
</evidence>
<sequence>MDGELNRCIALYAALMLEGTPAEKAAYYSDVKKAYSIRSKAVHGGRPSIDKLEDGYRTASLILIRLLARCVEIGRVPTVAEFDQAAVPKTLYKAFDRLDFSLHPPLDVCWAPSSQPQHPIAGKLLNISRYF</sequence>
<proteinExistence type="predicted"/>
<name>A0A4R3Q6G6_RHISU</name>
<evidence type="ECO:0008006" key="3">
    <source>
        <dbReference type="Google" id="ProtNLM"/>
    </source>
</evidence>
<accession>A0A4R3Q6G6</accession>
<comment type="caution">
    <text evidence="1">The sequence shown here is derived from an EMBL/GenBank/DDBJ whole genome shotgun (WGS) entry which is preliminary data.</text>
</comment>
<organism evidence="1 2">
    <name type="scientific">Rhizobium sullae</name>
    <name type="common">Rhizobium hedysari</name>
    <dbReference type="NCBI Taxonomy" id="50338"/>
    <lineage>
        <taxon>Bacteria</taxon>
        <taxon>Pseudomonadati</taxon>
        <taxon>Pseudomonadota</taxon>
        <taxon>Alphaproteobacteria</taxon>
        <taxon>Hyphomicrobiales</taxon>
        <taxon>Rhizobiaceae</taxon>
        <taxon>Rhizobium/Agrobacterium group</taxon>
        <taxon>Rhizobium</taxon>
    </lineage>
</organism>
<dbReference type="AlphaFoldDB" id="A0A4R3Q6G6"/>
<gene>
    <name evidence="1" type="ORF">EV132_105141</name>
</gene>
<evidence type="ECO:0000313" key="1">
    <source>
        <dbReference type="EMBL" id="TCU16389.1"/>
    </source>
</evidence>
<reference evidence="1 2" key="1">
    <citation type="submission" date="2019-03" db="EMBL/GenBank/DDBJ databases">
        <title>Genomic Encyclopedia of Type Strains, Phase IV (KMG-V): Genome sequencing to study the core and pangenomes of soil and plant-associated prokaryotes.</title>
        <authorList>
            <person name="Whitman W."/>
        </authorList>
    </citation>
    <scope>NUCLEOTIDE SEQUENCE [LARGE SCALE GENOMIC DNA]</scope>
    <source>
        <strain evidence="1 2">Hc14</strain>
    </source>
</reference>